<comment type="caution">
    <text evidence="1">The sequence shown here is derived from an EMBL/GenBank/DDBJ whole genome shotgun (WGS) entry which is preliminary data.</text>
</comment>
<name>A0ABU8T993_9PSEU</name>
<dbReference type="RefSeq" id="WP_340291675.1">
    <property type="nucleotide sequence ID" value="NZ_JBBJUP010000012.1"/>
</dbReference>
<protein>
    <submittedName>
        <fullName evidence="1">Uncharacterized protein</fullName>
    </submittedName>
</protein>
<dbReference type="EMBL" id="JBBJUP010000012">
    <property type="protein sequence ID" value="MEJ8280489.1"/>
    <property type="molecule type" value="Genomic_DNA"/>
</dbReference>
<evidence type="ECO:0000313" key="2">
    <source>
        <dbReference type="Proteomes" id="UP001364211"/>
    </source>
</evidence>
<dbReference type="Proteomes" id="UP001364211">
    <property type="component" value="Unassembled WGS sequence"/>
</dbReference>
<evidence type="ECO:0000313" key="1">
    <source>
        <dbReference type="EMBL" id="MEJ8280489.1"/>
    </source>
</evidence>
<organism evidence="1 2">
    <name type="scientific">Pseudonocardia spirodelae</name>
    <dbReference type="NCBI Taxonomy" id="3133431"/>
    <lineage>
        <taxon>Bacteria</taxon>
        <taxon>Bacillati</taxon>
        <taxon>Actinomycetota</taxon>
        <taxon>Actinomycetes</taxon>
        <taxon>Pseudonocardiales</taxon>
        <taxon>Pseudonocardiaceae</taxon>
        <taxon>Pseudonocardia</taxon>
    </lineage>
</organism>
<accession>A0ABU8T993</accession>
<proteinExistence type="predicted"/>
<keyword evidence="2" id="KW-1185">Reference proteome</keyword>
<gene>
    <name evidence="1" type="ORF">WJX68_16215</name>
</gene>
<sequence>MTPLRRRPRPAGPRLFLAGSVLLLALFGAGVAGPAAATPPAGGPACWAGLSTAGCR</sequence>
<reference evidence="1 2" key="1">
    <citation type="submission" date="2024-03" db="EMBL/GenBank/DDBJ databases">
        <title>Draft genome sequence of Pseudonocardia sp. DW16-2.</title>
        <authorList>
            <person name="Duangmal K."/>
        </authorList>
    </citation>
    <scope>NUCLEOTIDE SEQUENCE [LARGE SCALE GENOMIC DNA]</scope>
    <source>
        <strain evidence="1 2">DW16-2</strain>
    </source>
</reference>